<evidence type="ECO:0000256" key="3">
    <source>
        <dbReference type="ARBA" id="ARBA00023315"/>
    </source>
</evidence>
<evidence type="ECO:0000259" key="4">
    <source>
        <dbReference type="SMART" id="SM00563"/>
    </source>
</evidence>
<reference evidence="5 6" key="1">
    <citation type="submission" date="2020-05" db="EMBL/GenBank/DDBJ databases">
        <title>Ramlibacter rhizophilus sp. nov., isolated from rhizosphere soil of national flower Mugunghwa from South Korea.</title>
        <authorList>
            <person name="Zheng-Fei Y."/>
            <person name="Huan T."/>
        </authorList>
    </citation>
    <scope>NUCLEOTIDE SEQUENCE [LARGE SCALE GENOMIC DNA]</scope>
    <source>
        <strain evidence="5 6">H242</strain>
    </source>
</reference>
<dbReference type="EMBL" id="CP053418">
    <property type="protein sequence ID" value="QJW84170.1"/>
    <property type="molecule type" value="Genomic_DNA"/>
</dbReference>
<evidence type="ECO:0000313" key="5">
    <source>
        <dbReference type="EMBL" id="QJW84170.1"/>
    </source>
</evidence>
<dbReference type="PANTHER" id="PTHR10434">
    <property type="entry name" value="1-ACYL-SN-GLYCEROL-3-PHOSPHATE ACYLTRANSFERASE"/>
    <property type="match status" value="1"/>
</dbReference>
<name>A0ABX6P417_9BURK</name>
<organism evidence="5 6">
    <name type="scientific">Ramlibacter terrae</name>
    <dbReference type="NCBI Taxonomy" id="2732511"/>
    <lineage>
        <taxon>Bacteria</taxon>
        <taxon>Pseudomonadati</taxon>
        <taxon>Pseudomonadota</taxon>
        <taxon>Betaproteobacteria</taxon>
        <taxon>Burkholderiales</taxon>
        <taxon>Comamonadaceae</taxon>
        <taxon>Ramlibacter</taxon>
    </lineage>
</organism>
<sequence>MAAMLRLAGWRLTFHGLPAAQGVLAAYPHTSNWDTVVLLFAKVATGVPMKFLSKSSLFEIPLFGRYLRWMGGLPVDRRAPGAVTLQIIAGMAQARETGACHWLTLTPEGTRARTAGLRGGFYRIAENAGVPLGLIRLDYAKREICVGPFMDITGDREADMAVIRQAFEGARGLHPEQASPLVLLDRGLND</sequence>
<dbReference type="Pfam" id="PF01553">
    <property type="entry name" value="Acyltransferase"/>
    <property type="match status" value="1"/>
</dbReference>
<dbReference type="SMART" id="SM00563">
    <property type="entry name" value="PlsC"/>
    <property type="match status" value="1"/>
</dbReference>
<evidence type="ECO:0000256" key="1">
    <source>
        <dbReference type="ARBA" id="ARBA00005189"/>
    </source>
</evidence>
<keyword evidence="3" id="KW-0012">Acyltransferase</keyword>
<dbReference type="InterPro" id="IPR002123">
    <property type="entry name" value="Plipid/glycerol_acylTrfase"/>
</dbReference>
<proteinExistence type="predicted"/>
<dbReference type="Proteomes" id="UP000500826">
    <property type="component" value="Chromosome"/>
</dbReference>
<evidence type="ECO:0000256" key="2">
    <source>
        <dbReference type="ARBA" id="ARBA00022679"/>
    </source>
</evidence>
<feature type="domain" description="Phospholipid/glycerol acyltransferase" evidence="4">
    <location>
        <begin position="23"/>
        <end position="140"/>
    </location>
</feature>
<evidence type="ECO:0000313" key="6">
    <source>
        <dbReference type="Proteomes" id="UP000500826"/>
    </source>
</evidence>
<protein>
    <recommendedName>
        <fullName evidence="4">Phospholipid/glycerol acyltransferase domain-containing protein</fullName>
    </recommendedName>
</protein>
<keyword evidence="6" id="KW-1185">Reference proteome</keyword>
<accession>A0ABX6P417</accession>
<keyword evidence="2" id="KW-0808">Transferase</keyword>
<dbReference type="SUPFAM" id="SSF69593">
    <property type="entry name" value="Glycerol-3-phosphate (1)-acyltransferase"/>
    <property type="match status" value="1"/>
</dbReference>
<comment type="pathway">
    <text evidence="1">Lipid metabolism.</text>
</comment>
<gene>
    <name evidence="5" type="ORF">HK414_10605</name>
</gene>
<dbReference type="PANTHER" id="PTHR10434:SF9">
    <property type="entry name" value="PHOSPHOLIPID_GLYCEROL ACYLTRANSFERASE DOMAIN-CONTAINING PROTEIN"/>
    <property type="match status" value="1"/>
</dbReference>